<evidence type="ECO:0000256" key="1">
    <source>
        <dbReference type="ARBA" id="ARBA00001946"/>
    </source>
</evidence>
<dbReference type="SUPFAM" id="SSF56322">
    <property type="entry name" value="ADC synthase"/>
    <property type="match status" value="1"/>
</dbReference>
<keyword evidence="5" id="KW-0460">Magnesium</keyword>
<dbReference type="PANTHER" id="PTHR11236">
    <property type="entry name" value="AMINOBENZOATE/ANTHRANILATE SYNTHASE"/>
    <property type="match status" value="1"/>
</dbReference>
<name>A0A7R8WWG2_9CRUS</name>
<evidence type="ECO:0000256" key="5">
    <source>
        <dbReference type="ARBA" id="ARBA00022842"/>
    </source>
</evidence>
<dbReference type="AlphaFoldDB" id="A0A7R8WWG2"/>
<reference evidence="9" key="1">
    <citation type="submission" date="2020-11" db="EMBL/GenBank/DDBJ databases">
        <authorList>
            <person name="Tran Van P."/>
        </authorList>
    </citation>
    <scope>NUCLEOTIDE SEQUENCE</scope>
</reference>
<dbReference type="GO" id="GO:0046872">
    <property type="term" value="F:metal ion binding"/>
    <property type="evidence" value="ECO:0007669"/>
    <property type="project" value="UniProtKB-KW"/>
</dbReference>
<accession>A0A7R8WWG2</accession>
<comment type="cofactor">
    <cofactor evidence="1">
        <name>Mg(2+)</name>
        <dbReference type="ChEBI" id="CHEBI:18420"/>
    </cofactor>
</comment>
<dbReference type="InterPro" id="IPR015890">
    <property type="entry name" value="Chorismate_C"/>
</dbReference>
<evidence type="ECO:0000256" key="2">
    <source>
        <dbReference type="ARBA" id="ARBA00011575"/>
    </source>
</evidence>
<dbReference type="InterPro" id="IPR005801">
    <property type="entry name" value="ADC_synthase"/>
</dbReference>
<evidence type="ECO:0000256" key="3">
    <source>
        <dbReference type="ARBA" id="ARBA00020653"/>
    </source>
</evidence>
<dbReference type="OrthoDB" id="8122846at2759"/>
<dbReference type="PANTHER" id="PTHR11236:SF48">
    <property type="entry name" value="ISOCHORISMATE SYNTHASE MENF"/>
    <property type="match status" value="1"/>
</dbReference>
<comment type="function">
    <text evidence="7">Part of a heterotetrameric complex that catalyzes the two-step biosynthesis of anthranilate, an intermediate in the biosynthesis of L-tryptophan. In the first step, the glutamine-binding beta subunit (TrpG) of anthranilate synthase (AS) provides the glutamine amidotransferase activity which generates ammonia as a substrate that, along with chorismate, is used in the second step, catalyzed by the large alpha subunit of AS (TrpE) to produce anthranilate. In the absence of TrpG, TrpE can synthesize anthranilate directly from chorismate and high concentrations of ammonia.</text>
</comment>
<keyword evidence="6" id="KW-0456">Lyase</keyword>
<dbReference type="Gene3D" id="3.60.120.10">
    <property type="entry name" value="Anthranilate synthase"/>
    <property type="match status" value="1"/>
</dbReference>
<evidence type="ECO:0000256" key="8">
    <source>
        <dbReference type="ARBA" id="ARBA00047683"/>
    </source>
</evidence>
<dbReference type="Pfam" id="PF00425">
    <property type="entry name" value="Chorismate_bind"/>
    <property type="match status" value="1"/>
</dbReference>
<dbReference type="GO" id="GO:0000162">
    <property type="term" value="P:L-tryptophan biosynthetic process"/>
    <property type="evidence" value="ECO:0007669"/>
    <property type="project" value="TreeGrafter"/>
</dbReference>
<protein>
    <recommendedName>
        <fullName evidence="3">Anthranilate synthase component 1</fullName>
    </recommendedName>
</protein>
<comment type="subunit">
    <text evidence="2">Heterotetramer consisting of two non-identical subunits: a beta subunit (TrpG) and a large alpha subunit (TrpE).</text>
</comment>
<gene>
    <name evidence="9" type="ORF">CTOB1V02_LOCUS16228</name>
</gene>
<dbReference type="InterPro" id="IPR019999">
    <property type="entry name" value="Anth_synth_I-like"/>
</dbReference>
<evidence type="ECO:0000256" key="4">
    <source>
        <dbReference type="ARBA" id="ARBA00022723"/>
    </source>
</evidence>
<evidence type="ECO:0000313" key="9">
    <source>
        <dbReference type="EMBL" id="CAD7238413.1"/>
    </source>
</evidence>
<sequence>MASASVDLNHYFQQGYRLVPLSRTVLVDHDTPVSAYRKLAGGAWSYLLESVQGGEQWGRYSIIGLETRTRYIVRGHELTIERADAAPETTTVDDPLAEIDRIHAALKVAPVDGLPRMTGGLVGYFGYEIIRYIEARLDLPEKADPIGAPDIVLMHSTELVVFDNLSGRLHLIVHVDPADPNALDKGEARLDELALKLRQPLTPPVSDGSGQTLTPEDFQSHFAKDDYFAAVERAKQYVYDGDIFQVVPSRRVSAPFSADSFDLYRALRTTNPSPYLIYFDFDDFQVVASSPEILFRVEDEMVTVRPIAGT</sequence>
<evidence type="ECO:0000256" key="7">
    <source>
        <dbReference type="ARBA" id="ARBA00025634"/>
    </source>
</evidence>
<organism evidence="9">
    <name type="scientific">Cyprideis torosa</name>
    <dbReference type="NCBI Taxonomy" id="163714"/>
    <lineage>
        <taxon>Eukaryota</taxon>
        <taxon>Metazoa</taxon>
        <taxon>Ecdysozoa</taxon>
        <taxon>Arthropoda</taxon>
        <taxon>Crustacea</taxon>
        <taxon>Oligostraca</taxon>
        <taxon>Ostracoda</taxon>
        <taxon>Podocopa</taxon>
        <taxon>Podocopida</taxon>
        <taxon>Cytherocopina</taxon>
        <taxon>Cytheroidea</taxon>
        <taxon>Cytherideidae</taxon>
        <taxon>Cyprideis</taxon>
    </lineage>
</organism>
<dbReference type="InterPro" id="IPR006805">
    <property type="entry name" value="Anth_synth_I_N"/>
</dbReference>
<evidence type="ECO:0000256" key="6">
    <source>
        <dbReference type="ARBA" id="ARBA00023239"/>
    </source>
</evidence>
<dbReference type="Pfam" id="PF04715">
    <property type="entry name" value="Anth_synt_I_N"/>
    <property type="match status" value="1"/>
</dbReference>
<comment type="catalytic activity">
    <reaction evidence="8">
        <text>chorismate + L-glutamine = anthranilate + pyruvate + L-glutamate + H(+)</text>
        <dbReference type="Rhea" id="RHEA:21732"/>
        <dbReference type="ChEBI" id="CHEBI:15361"/>
        <dbReference type="ChEBI" id="CHEBI:15378"/>
        <dbReference type="ChEBI" id="CHEBI:16567"/>
        <dbReference type="ChEBI" id="CHEBI:29748"/>
        <dbReference type="ChEBI" id="CHEBI:29985"/>
        <dbReference type="ChEBI" id="CHEBI:58359"/>
        <dbReference type="EC" id="4.1.3.27"/>
    </reaction>
</comment>
<keyword evidence="4" id="KW-0479">Metal-binding</keyword>
<proteinExistence type="predicted"/>
<dbReference type="EMBL" id="OB700998">
    <property type="protein sequence ID" value="CAD7238413.1"/>
    <property type="molecule type" value="Genomic_DNA"/>
</dbReference>
<feature type="non-terminal residue" evidence="9">
    <location>
        <position position="310"/>
    </location>
</feature>
<dbReference type="GO" id="GO:0004049">
    <property type="term" value="F:anthranilate synthase activity"/>
    <property type="evidence" value="ECO:0007669"/>
    <property type="project" value="UniProtKB-EC"/>
</dbReference>